<evidence type="ECO:0000256" key="2">
    <source>
        <dbReference type="ARBA" id="ARBA00023002"/>
    </source>
</evidence>
<keyword evidence="2" id="KW-0560">Oxidoreductase</keyword>
<dbReference type="PRINTS" id="PR00081">
    <property type="entry name" value="GDHRDH"/>
</dbReference>
<organism evidence="3">
    <name type="scientific">marine metagenome</name>
    <dbReference type="NCBI Taxonomy" id="408172"/>
    <lineage>
        <taxon>unclassified sequences</taxon>
        <taxon>metagenomes</taxon>
        <taxon>ecological metagenomes</taxon>
    </lineage>
</organism>
<dbReference type="GO" id="GO:0016020">
    <property type="term" value="C:membrane"/>
    <property type="evidence" value="ECO:0007669"/>
    <property type="project" value="TreeGrafter"/>
</dbReference>
<dbReference type="Pfam" id="PF00106">
    <property type="entry name" value="adh_short"/>
    <property type="match status" value="1"/>
</dbReference>
<feature type="non-terminal residue" evidence="3">
    <location>
        <position position="94"/>
    </location>
</feature>
<dbReference type="GO" id="GO:0016491">
    <property type="term" value="F:oxidoreductase activity"/>
    <property type="evidence" value="ECO:0007669"/>
    <property type="project" value="UniProtKB-KW"/>
</dbReference>
<dbReference type="InterPro" id="IPR002347">
    <property type="entry name" value="SDR_fam"/>
</dbReference>
<comment type="similarity">
    <text evidence="1">Belongs to the short-chain dehydrogenases/reductases (SDR) family.</text>
</comment>
<gene>
    <name evidence="3" type="ORF">METZ01_LOCUS397542</name>
</gene>
<proteinExistence type="inferred from homology"/>
<dbReference type="SUPFAM" id="SSF51735">
    <property type="entry name" value="NAD(P)-binding Rossmann-fold domains"/>
    <property type="match status" value="1"/>
</dbReference>
<protein>
    <submittedName>
        <fullName evidence="3">Uncharacterized protein</fullName>
    </submittedName>
</protein>
<evidence type="ECO:0000313" key="3">
    <source>
        <dbReference type="EMBL" id="SVD44688.1"/>
    </source>
</evidence>
<dbReference type="EMBL" id="UINC01151213">
    <property type="protein sequence ID" value="SVD44688.1"/>
    <property type="molecule type" value="Genomic_DNA"/>
</dbReference>
<sequence>MSKICIVTGASRGLGRGIALTLAREEGCKVYATARNGDALNALAEEAADGAGSGSVEACVLDQSDDDAVKAFVGEVNSRESRVDLLVNSAFGGL</sequence>
<dbReference type="InterPro" id="IPR036291">
    <property type="entry name" value="NAD(P)-bd_dom_sf"/>
</dbReference>
<accession>A0A382VFL0</accession>
<evidence type="ECO:0000256" key="1">
    <source>
        <dbReference type="ARBA" id="ARBA00006484"/>
    </source>
</evidence>
<dbReference type="AlphaFoldDB" id="A0A382VFL0"/>
<name>A0A382VFL0_9ZZZZ</name>
<dbReference type="Gene3D" id="3.40.50.720">
    <property type="entry name" value="NAD(P)-binding Rossmann-like Domain"/>
    <property type="match status" value="1"/>
</dbReference>
<reference evidence="3" key="1">
    <citation type="submission" date="2018-05" db="EMBL/GenBank/DDBJ databases">
        <authorList>
            <person name="Lanie J.A."/>
            <person name="Ng W.-L."/>
            <person name="Kazmierczak K.M."/>
            <person name="Andrzejewski T.M."/>
            <person name="Davidsen T.M."/>
            <person name="Wayne K.J."/>
            <person name="Tettelin H."/>
            <person name="Glass J.I."/>
            <person name="Rusch D."/>
            <person name="Podicherti R."/>
            <person name="Tsui H.-C.T."/>
            <person name="Winkler M.E."/>
        </authorList>
    </citation>
    <scope>NUCLEOTIDE SEQUENCE</scope>
</reference>
<dbReference type="PANTHER" id="PTHR44196:SF1">
    <property type="entry name" value="DEHYDROGENASE_REDUCTASE SDR FAMILY MEMBER 7B"/>
    <property type="match status" value="1"/>
</dbReference>
<dbReference type="PANTHER" id="PTHR44196">
    <property type="entry name" value="DEHYDROGENASE/REDUCTASE SDR FAMILY MEMBER 7B"/>
    <property type="match status" value="1"/>
</dbReference>